<evidence type="ECO:0000313" key="5">
    <source>
        <dbReference type="Proteomes" id="UP001153642"/>
    </source>
</evidence>
<dbReference type="InterPro" id="IPR001789">
    <property type="entry name" value="Sig_transdc_resp-reg_receiver"/>
</dbReference>
<dbReference type="PROSITE" id="PS50110">
    <property type="entry name" value="RESPONSE_REGULATORY"/>
    <property type="match status" value="1"/>
</dbReference>
<comment type="caution">
    <text evidence="2">Lacks conserved residue(s) required for the propagation of feature annotation.</text>
</comment>
<name>A0ABT6FQV1_9FLAO</name>
<dbReference type="InterPro" id="IPR011006">
    <property type="entry name" value="CheY-like_superfamily"/>
</dbReference>
<keyword evidence="5" id="KW-1185">Reference proteome</keyword>
<evidence type="ECO:0000256" key="2">
    <source>
        <dbReference type="PROSITE-ProRule" id="PRU00169"/>
    </source>
</evidence>
<feature type="domain" description="Response regulatory" evidence="3">
    <location>
        <begin position="5"/>
        <end position="120"/>
    </location>
</feature>
<dbReference type="SMART" id="SM00448">
    <property type="entry name" value="REC"/>
    <property type="match status" value="1"/>
</dbReference>
<sequence length="129" mass="14534">MNKKSILLVEDDRMVASLLSFRLKKHGYHVVTQLNEAMVFNTLKFNKPDIVVFGLSSSSYAGLNLVERIEKELQLNIPTVIAVSKEQQKKAIASLQLNVDGIIEKPVVFEDLMKLISSILYQNIDKSLS</sequence>
<gene>
    <name evidence="4" type="ORF">OSR52_06435</name>
</gene>
<evidence type="ECO:0000313" key="4">
    <source>
        <dbReference type="EMBL" id="MDG3585502.1"/>
    </source>
</evidence>
<protein>
    <submittedName>
        <fullName evidence="4">Response regulator</fullName>
    </submittedName>
</protein>
<evidence type="ECO:0000256" key="1">
    <source>
        <dbReference type="ARBA" id="ARBA00022553"/>
    </source>
</evidence>
<keyword evidence="1" id="KW-0597">Phosphoprotein</keyword>
<comment type="caution">
    <text evidence="4">The sequence shown here is derived from an EMBL/GenBank/DDBJ whole genome shotgun (WGS) entry which is preliminary data.</text>
</comment>
<dbReference type="RefSeq" id="WP_277899232.1">
    <property type="nucleotide sequence ID" value="NZ_JAPMUA010000002.1"/>
</dbReference>
<evidence type="ECO:0000259" key="3">
    <source>
        <dbReference type="PROSITE" id="PS50110"/>
    </source>
</evidence>
<dbReference type="PANTHER" id="PTHR44591:SF3">
    <property type="entry name" value="RESPONSE REGULATORY DOMAIN-CONTAINING PROTEIN"/>
    <property type="match status" value="1"/>
</dbReference>
<dbReference type="Proteomes" id="UP001153642">
    <property type="component" value="Unassembled WGS sequence"/>
</dbReference>
<reference evidence="4" key="1">
    <citation type="submission" date="2022-11" db="EMBL/GenBank/DDBJ databases">
        <title>High-quality draft genome sequence of Galbibacter sp. strain CMA-7.</title>
        <authorList>
            <person name="Wei L."/>
            <person name="Dong C."/>
            <person name="Shao Z."/>
        </authorList>
    </citation>
    <scope>NUCLEOTIDE SEQUENCE</scope>
    <source>
        <strain evidence="4">CMA-7</strain>
    </source>
</reference>
<dbReference type="PANTHER" id="PTHR44591">
    <property type="entry name" value="STRESS RESPONSE REGULATOR PROTEIN 1"/>
    <property type="match status" value="1"/>
</dbReference>
<dbReference type="Gene3D" id="3.40.50.2300">
    <property type="match status" value="1"/>
</dbReference>
<dbReference type="EMBL" id="JAPMUA010000002">
    <property type="protein sequence ID" value="MDG3585502.1"/>
    <property type="molecule type" value="Genomic_DNA"/>
</dbReference>
<dbReference type="Pfam" id="PF00072">
    <property type="entry name" value="Response_reg"/>
    <property type="match status" value="1"/>
</dbReference>
<proteinExistence type="predicted"/>
<accession>A0ABT6FQV1</accession>
<dbReference type="SUPFAM" id="SSF52172">
    <property type="entry name" value="CheY-like"/>
    <property type="match status" value="1"/>
</dbReference>
<dbReference type="InterPro" id="IPR050595">
    <property type="entry name" value="Bact_response_regulator"/>
</dbReference>
<organism evidence="4 5">
    <name type="scientific">Galbibacter pacificus</name>
    <dbReference type="NCBI Taxonomy" id="2996052"/>
    <lineage>
        <taxon>Bacteria</taxon>
        <taxon>Pseudomonadati</taxon>
        <taxon>Bacteroidota</taxon>
        <taxon>Flavobacteriia</taxon>
        <taxon>Flavobacteriales</taxon>
        <taxon>Flavobacteriaceae</taxon>
        <taxon>Galbibacter</taxon>
    </lineage>
</organism>
<dbReference type="CDD" id="cd00156">
    <property type="entry name" value="REC"/>
    <property type="match status" value="1"/>
</dbReference>